<keyword evidence="2" id="KW-0479">Metal-binding</keyword>
<evidence type="ECO:0000256" key="6">
    <source>
        <dbReference type="SAM" id="MobiDB-lite"/>
    </source>
</evidence>
<feature type="region of interest" description="Disordered" evidence="6">
    <location>
        <begin position="528"/>
        <end position="682"/>
    </location>
</feature>
<dbReference type="GO" id="GO:0008270">
    <property type="term" value="F:zinc ion binding"/>
    <property type="evidence" value="ECO:0007669"/>
    <property type="project" value="UniProtKB-KW"/>
</dbReference>
<evidence type="ECO:0000259" key="7">
    <source>
        <dbReference type="PROSITE" id="PS50064"/>
    </source>
</evidence>
<comment type="subcellular location">
    <subcellularLocation>
        <location evidence="1">Nucleus</location>
    </subcellularLocation>
</comment>
<feature type="compositionally biased region" description="Basic and acidic residues" evidence="6">
    <location>
        <begin position="473"/>
        <end position="491"/>
    </location>
</feature>
<dbReference type="Proteomes" id="UP000541610">
    <property type="component" value="Unassembled WGS sequence"/>
</dbReference>
<reference evidence="8 9" key="1">
    <citation type="submission" date="2020-04" db="EMBL/GenBank/DDBJ databases">
        <title>Perkinsus olseni comparative genomics.</title>
        <authorList>
            <person name="Bogema D.R."/>
        </authorList>
    </citation>
    <scope>NUCLEOTIDE SEQUENCE [LARGE SCALE GENOMIC DNA]</scope>
    <source>
        <strain evidence="8">00978-12</strain>
    </source>
</reference>
<evidence type="ECO:0000256" key="1">
    <source>
        <dbReference type="ARBA" id="ARBA00004123"/>
    </source>
</evidence>
<feature type="region of interest" description="Disordered" evidence="6">
    <location>
        <begin position="448"/>
        <end position="491"/>
    </location>
</feature>
<feature type="domain" description="PARP-type" evidence="7">
    <location>
        <begin position="1132"/>
        <end position="1232"/>
    </location>
</feature>
<feature type="compositionally biased region" description="Polar residues" evidence="6">
    <location>
        <begin position="187"/>
        <end position="197"/>
    </location>
</feature>
<keyword evidence="4" id="KW-0862">Zinc</keyword>
<dbReference type="GO" id="GO:0005634">
    <property type="term" value="C:nucleus"/>
    <property type="evidence" value="ECO:0007669"/>
    <property type="project" value="UniProtKB-SubCell"/>
</dbReference>
<feature type="compositionally biased region" description="Polar residues" evidence="6">
    <location>
        <begin position="606"/>
        <end position="619"/>
    </location>
</feature>
<sequence length="1279" mass="140421">MSVQVSASAPTKEEPLPPLDPELGVLALEWAPDLAEILRRYDSDWDKDMIEFAFSYWSAEIEKVKARQGDRIACRMNGLFKVPETADSIWEVANVVRTQNKGRNAYLLLLRFERDSVFEEVVTKNPDLQRTEDAIWIGFTKSRRDSYIILDDWFRKKKDIKAVDPRVYRQWLDTREEIEPEPKPKSRNTSVPTTPLSGASMVNHHPSITFDSFKKAEELGKQAAQLDGDTGTPASGRRKRNSVIEAEQRMQLQAQHKELSKKLRQEMQQQKSEAKNKKKIAVVVEPSAPISETPVALPKAPEAVADTPVETPPRKKRGRPPKSATSAKRKGEEVPSPGQAEKETAAATEPKTPVSVKQGGIPEVPESASSSSLPPPSTPSGSDEEGSVRRHSRRRRGHMDAAEAYRLAACQGLVDTNPYDKWAHDAAEAQQTRIAEEEAAELEQIRLQKEQESEAEQAAVAVEAKGNDEEEDREAREKEIEEKRKELKEKQLEKARLKAEIKAHRKEQQERIVEQVLQMEHDKAAALDGVAAGGTKSDSVRRDAASGIIRIRAKPSPVPSSTMPTSLPEGEVPAEEGSSSSSSTARPGELLAQAAEEAVREVQELSPSPSEAPTPSMSSGFHGDDEEPEDEVMESEASVGDEGSDYEEDDIVTVGRRVRGVKRSTPAAAAGTATTSNPSPVPLGMLMNPSRLAGLFSPGGDGATSTVNPRKLYREKATEGFRKLFEAGDVADDEESKEERCRKWAAELEAALFITTGGKNGESGWQKYLDAMKRLVPIIKDTQSKEKHRHLKREGDDDQASPLLTRPIGVTGLLLRGRLSVDQLASKHCTSEWLQEMIGWDDLLLEDPTSDNRVKPIQGLRGILFRECLDPTKGSHPSWQACHLWSYALEHEMHASSNDAASYRQAIGSLVRKLRELESNSLPAFRLLHTNKITCKRLASTSAGTIVSENAPHRTSSAASSGGSTPGGGSSPKAASPAESSAAAVVLSRTAPTAQSTEPDLYDDLAVDAGVPKLPTSGSEPTSVSLKRVASALITAEEELQESAPDFAPAPMIMMEDDESDDDEEESVDEDDHDGDRSRDPGHSPPPVVSEGTWVALWRCCRVLLVEYLLLLLLHSMSLPAAAESELYDKKWTIGFAPSGRSSCKNTKCLHADEPDGKKIPKGSLRIGRKFPSPFDPDAVAVNWFHYDCMFDQFTRARKGTQIIESGDDMDGWDDLTPDAKAIIEKCIKNEHHEAPAPKDTPSKKRASTKRSTQGLEDAPFGEEGLKDAREKDGREESC</sequence>
<evidence type="ECO:0000313" key="8">
    <source>
        <dbReference type="EMBL" id="KAF4695861.1"/>
    </source>
</evidence>
<evidence type="ECO:0000256" key="5">
    <source>
        <dbReference type="ARBA" id="ARBA00023242"/>
    </source>
</evidence>
<feature type="region of interest" description="Disordered" evidence="6">
    <location>
        <begin position="1058"/>
        <end position="1088"/>
    </location>
</feature>
<feature type="region of interest" description="Disordered" evidence="6">
    <location>
        <begin position="946"/>
        <end position="981"/>
    </location>
</feature>
<feature type="compositionally biased region" description="Low complexity" evidence="6">
    <location>
        <begin position="559"/>
        <end position="568"/>
    </location>
</feature>
<feature type="compositionally biased region" description="Low complexity" evidence="6">
    <location>
        <begin position="663"/>
        <end position="678"/>
    </location>
</feature>
<feature type="region of interest" description="Disordered" evidence="6">
    <location>
        <begin position="255"/>
        <end position="400"/>
    </location>
</feature>
<feature type="compositionally biased region" description="Basic and acidic residues" evidence="6">
    <location>
        <begin position="255"/>
        <end position="265"/>
    </location>
</feature>
<proteinExistence type="predicted"/>
<name>A0A7J6PK67_PEROL</name>
<organism evidence="8 9">
    <name type="scientific">Perkinsus olseni</name>
    <name type="common">Perkinsus atlanticus</name>
    <dbReference type="NCBI Taxonomy" id="32597"/>
    <lineage>
        <taxon>Eukaryota</taxon>
        <taxon>Sar</taxon>
        <taxon>Alveolata</taxon>
        <taxon>Perkinsozoa</taxon>
        <taxon>Perkinsea</taxon>
        <taxon>Perkinsida</taxon>
        <taxon>Perkinsidae</taxon>
        <taxon>Perkinsus</taxon>
    </lineage>
</organism>
<protein>
    <recommendedName>
        <fullName evidence="7">PARP-type domain-containing protein</fullName>
    </recommendedName>
</protein>
<comment type="caution">
    <text evidence="8">The sequence shown here is derived from an EMBL/GenBank/DDBJ whole genome shotgun (WGS) entry which is preliminary data.</text>
</comment>
<dbReference type="SMART" id="SM01336">
    <property type="entry name" value="zf-PARP"/>
    <property type="match status" value="1"/>
</dbReference>
<feature type="region of interest" description="Disordered" evidence="6">
    <location>
        <begin position="179"/>
        <end position="205"/>
    </location>
</feature>
<dbReference type="InterPro" id="IPR036957">
    <property type="entry name" value="Znf_PARP_sf"/>
</dbReference>
<gene>
    <name evidence="8" type="ORF">FOZ60_003028</name>
</gene>
<feature type="compositionally biased region" description="Low complexity" evidence="6">
    <location>
        <begin position="971"/>
        <end position="981"/>
    </location>
</feature>
<dbReference type="Pfam" id="PF00645">
    <property type="entry name" value="zf-PARP"/>
    <property type="match status" value="1"/>
</dbReference>
<dbReference type="Gene3D" id="3.30.1740.10">
    <property type="entry name" value="Zinc finger, PARP-type"/>
    <property type="match status" value="1"/>
</dbReference>
<accession>A0A7J6PK67</accession>
<feature type="compositionally biased region" description="Acidic residues" evidence="6">
    <location>
        <begin position="624"/>
        <end position="634"/>
    </location>
</feature>
<evidence type="ECO:0000256" key="4">
    <source>
        <dbReference type="ARBA" id="ARBA00022833"/>
    </source>
</evidence>
<keyword evidence="5" id="KW-0539">Nucleus</keyword>
<feature type="region of interest" description="Disordered" evidence="6">
    <location>
        <begin position="1229"/>
        <end position="1279"/>
    </location>
</feature>
<feature type="compositionally biased region" description="Basic and acidic residues" evidence="6">
    <location>
        <begin position="1264"/>
        <end position="1279"/>
    </location>
</feature>
<dbReference type="PROSITE" id="PS50064">
    <property type="entry name" value="ZF_PARP_2"/>
    <property type="match status" value="1"/>
</dbReference>
<evidence type="ECO:0000256" key="3">
    <source>
        <dbReference type="ARBA" id="ARBA00022771"/>
    </source>
</evidence>
<dbReference type="SUPFAM" id="SSF57716">
    <property type="entry name" value="Glucocorticoid receptor-like (DNA-binding domain)"/>
    <property type="match status" value="1"/>
</dbReference>
<dbReference type="GO" id="GO:0003677">
    <property type="term" value="F:DNA binding"/>
    <property type="evidence" value="ECO:0007669"/>
    <property type="project" value="InterPro"/>
</dbReference>
<feature type="compositionally biased region" description="Acidic residues" evidence="6">
    <location>
        <begin position="642"/>
        <end position="651"/>
    </location>
</feature>
<evidence type="ECO:0000256" key="2">
    <source>
        <dbReference type="ARBA" id="ARBA00022723"/>
    </source>
</evidence>
<evidence type="ECO:0000313" key="9">
    <source>
        <dbReference type="Proteomes" id="UP000541610"/>
    </source>
</evidence>
<feature type="compositionally biased region" description="Acidic residues" evidence="6">
    <location>
        <begin position="1058"/>
        <end position="1073"/>
    </location>
</feature>
<feature type="compositionally biased region" description="Basic and acidic residues" evidence="6">
    <location>
        <begin position="1229"/>
        <end position="1243"/>
    </location>
</feature>
<dbReference type="InterPro" id="IPR001510">
    <property type="entry name" value="Znf_PARP"/>
</dbReference>
<dbReference type="OrthoDB" id="441822at2759"/>
<feature type="compositionally biased region" description="Low complexity" evidence="6">
    <location>
        <begin position="578"/>
        <end position="596"/>
    </location>
</feature>
<dbReference type="EMBL" id="JABANP010000016">
    <property type="protein sequence ID" value="KAF4695861.1"/>
    <property type="molecule type" value="Genomic_DNA"/>
</dbReference>
<dbReference type="AlphaFoldDB" id="A0A7J6PK67"/>
<keyword evidence="3" id="KW-0863">Zinc-finger</keyword>